<keyword evidence="7" id="KW-1185">Reference proteome</keyword>
<sequence>MKNLSETGETSLDALAAFVQVAQQRSFSKAARQLGVTPSALSHSLRQVEEALGTRLLNRTTRSVTPTEAGQLLLERLSPALQDIHGALREVRELGGTPSGTLRLNVPRQAARLVLAPLLAAFHARCPKVLLEIVTDDRMVDIVQDGFDAGIRFGARVAADMVALPLRPAPRFLVVATPAYLDLHGRPKHPRDLAAHACINRRFPGSAPYAWEFAKRGQSLEVPVSGPLTLDDDQLVLQAALDGMGLAYVYDGMVGEALSSGRLECVLQDWCPQTEGFYLYYSSRRHVPAALRELIRLLQAAP</sequence>
<evidence type="ECO:0000256" key="2">
    <source>
        <dbReference type="ARBA" id="ARBA00023015"/>
    </source>
</evidence>
<dbReference type="EMBL" id="JACHKZ010000010">
    <property type="protein sequence ID" value="MBB6577892.1"/>
    <property type="molecule type" value="Genomic_DNA"/>
</dbReference>
<accession>A0ABR6RFI3</accession>
<evidence type="ECO:0000313" key="6">
    <source>
        <dbReference type="EMBL" id="MBB6577892.1"/>
    </source>
</evidence>
<evidence type="ECO:0000256" key="3">
    <source>
        <dbReference type="ARBA" id="ARBA00023125"/>
    </source>
</evidence>
<dbReference type="Gene3D" id="1.10.10.10">
    <property type="entry name" value="Winged helix-like DNA-binding domain superfamily/Winged helix DNA-binding domain"/>
    <property type="match status" value="1"/>
</dbReference>
<evidence type="ECO:0000313" key="7">
    <source>
        <dbReference type="Proteomes" id="UP000562492"/>
    </source>
</evidence>
<evidence type="ECO:0000259" key="5">
    <source>
        <dbReference type="PROSITE" id="PS50931"/>
    </source>
</evidence>
<comment type="caution">
    <text evidence="6">The sequence shown here is derived from an EMBL/GenBank/DDBJ whole genome shotgun (WGS) entry which is preliminary data.</text>
</comment>
<proteinExistence type="inferred from homology"/>
<dbReference type="PANTHER" id="PTHR30537">
    <property type="entry name" value="HTH-TYPE TRANSCRIPTIONAL REGULATOR"/>
    <property type="match status" value="1"/>
</dbReference>
<dbReference type="PANTHER" id="PTHR30537:SF1">
    <property type="entry name" value="HTH-TYPE TRANSCRIPTIONAL REGULATOR PGRR"/>
    <property type="match status" value="1"/>
</dbReference>
<dbReference type="InterPro" id="IPR058163">
    <property type="entry name" value="LysR-type_TF_proteobact-type"/>
</dbReference>
<gene>
    <name evidence="6" type="ORF">HNP33_001960</name>
</gene>
<dbReference type="SUPFAM" id="SSF46785">
    <property type="entry name" value="Winged helix' DNA-binding domain"/>
    <property type="match status" value="1"/>
</dbReference>
<dbReference type="InterPro" id="IPR000847">
    <property type="entry name" value="LysR_HTH_N"/>
</dbReference>
<dbReference type="SUPFAM" id="SSF53850">
    <property type="entry name" value="Periplasmic binding protein-like II"/>
    <property type="match status" value="1"/>
</dbReference>
<evidence type="ECO:0000256" key="1">
    <source>
        <dbReference type="ARBA" id="ARBA00009437"/>
    </source>
</evidence>
<dbReference type="PROSITE" id="PS50931">
    <property type="entry name" value="HTH_LYSR"/>
    <property type="match status" value="1"/>
</dbReference>
<dbReference type="GO" id="GO:0003677">
    <property type="term" value="F:DNA binding"/>
    <property type="evidence" value="ECO:0007669"/>
    <property type="project" value="UniProtKB-KW"/>
</dbReference>
<keyword evidence="4" id="KW-0804">Transcription</keyword>
<dbReference type="Gene3D" id="3.40.190.290">
    <property type="match status" value="1"/>
</dbReference>
<keyword evidence="3 6" id="KW-0238">DNA-binding</keyword>
<dbReference type="Pfam" id="PF03466">
    <property type="entry name" value="LysR_substrate"/>
    <property type="match status" value="1"/>
</dbReference>
<dbReference type="Pfam" id="PF00126">
    <property type="entry name" value="HTH_1"/>
    <property type="match status" value="1"/>
</dbReference>
<reference evidence="6 7" key="1">
    <citation type="submission" date="2020-08" db="EMBL/GenBank/DDBJ databases">
        <title>Functional genomics of gut bacteria from endangered species of beetles.</title>
        <authorList>
            <person name="Carlos-Shanley C."/>
        </authorList>
    </citation>
    <scope>NUCLEOTIDE SEQUENCE [LARGE SCALE GENOMIC DNA]</scope>
    <source>
        <strain evidence="6 7">S00124</strain>
    </source>
</reference>
<keyword evidence="2" id="KW-0805">Transcription regulation</keyword>
<dbReference type="InterPro" id="IPR005119">
    <property type="entry name" value="LysR_subst-bd"/>
</dbReference>
<dbReference type="InterPro" id="IPR036388">
    <property type="entry name" value="WH-like_DNA-bd_sf"/>
</dbReference>
<evidence type="ECO:0000256" key="4">
    <source>
        <dbReference type="ARBA" id="ARBA00023163"/>
    </source>
</evidence>
<name>A0ABR6RFI3_9BURK</name>
<protein>
    <submittedName>
        <fullName evidence="6">DNA-binding transcriptional LysR family regulator</fullName>
    </submittedName>
</protein>
<dbReference type="RefSeq" id="WP_184707785.1">
    <property type="nucleotide sequence ID" value="NZ_JACHKZ010000010.1"/>
</dbReference>
<dbReference type="CDD" id="cd08474">
    <property type="entry name" value="PBP2_CrgA_like_5"/>
    <property type="match status" value="1"/>
</dbReference>
<dbReference type="InterPro" id="IPR036390">
    <property type="entry name" value="WH_DNA-bd_sf"/>
</dbReference>
<dbReference type="Proteomes" id="UP000562492">
    <property type="component" value="Unassembled WGS sequence"/>
</dbReference>
<organism evidence="6 7">
    <name type="scientific">Comamonas odontotermitis</name>
    <dbReference type="NCBI Taxonomy" id="379895"/>
    <lineage>
        <taxon>Bacteria</taxon>
        <taxon>Pseudomonadati</taxon>
        <taxon>Pseudomonadota</taxon>
        <taxon>Betaproteobacteria</taxon>
        <taxon>Burkholderiales</taxon>
        <taxon>Comamonadaceae</taxon>
        <taxon>Comamonas</taxon>
    </lineage>
</organism>
<feature type="domain" description="HTH lysR-type" evidence="5">
    <location>
        <begin position="10"/>
        <end position="67"/>
    </location>
</feature>
<comment type="similarity">
    <text evidence="1">Belongs to the LysR transcriptional regulatory family.</text>
</comment>